<organism evidence="2 3">
    <name type="scientific">Micromonospora endolithica</name>
    <dbReference type="NCBI Taxonomy" id="230091"/>
    <lineage>
        <taxon>Bacteria</taxon>
        <taxon>Bacillati</taxon>
        <taxon>Actinomycetota</taxon>
        <taxon>Actinomycetes</taxon>
        <taxon>Micromonosporales</taxon>
        <taxon>Micromonosporaceae</taxon>
        <taxon>Micromonospora</taxon>
    </lineage>
</organism>
<reference evidence="2 3" key="1">
    <citation type="journal article" date="2004" name="Syst. Appl. Microbiol.">
        <title>Cryptoendolithic actinomycetes from antarctic sandstone rock samples: Micromonospora endolithica sp. nov. and two isolates related to Micromonospora coerulea Jensen 1932.</title>
        <authorList>
            <person name="Hirsch P."/>
            <person name="Mevs U."/>
            <person name="Kroppenstedt R.M."/>
            <person name="Schumann P."/>
            <person name="Stackebrandt E."/>
        </authorList>
    </citation>
    <scope>NUCLEOTIDE SEQUENCE [LARGE SCALE GENOMIC DNA]</scope>
    <source>
        <strain evidence="2 3">JCM 12677</strain>
    </source>
</reference>
<proteinExistence type="predicted"/>
<accession>A0A3A9ZR74</accession>
<keyword evidence="3" id="KW-1185">Reference proteome</keyword>
<dbReference type="EMBL" id="RBAK01000001">
    <property type="protein sequence ID" value="RKN50730.1"/>
    <property type="molecule type" value="Genomic_DNA"/>
</dbReference>
<dbReference type="Proteomes" id="UP000281726">
    <property type="component" value="Unassembled WGS sequence"/>
</dbReference>
<feature type="signal peptide" evidence="1">
    <location>
        <begin position="1"/>
        <end position="19"/>
    </location>
</feature>
<name>A0A3A9ZR74_9ACTN</name>
<evidence type="ECO:0000256" key="1">
    <source>
        <dbReference type="SAM" id="SignalP"/>
    </source>
</evidence>
<evidence type="ECO:0000313" key="3">
    <source>
        <dbReference type="Proteomes" id="UP000281726"/>
    </source>
</evidence>
<evidence type="ECO:0008006" key="4">
    <source>
        <dbReference type="Google" id="ProtNLM"/>
    </source>
</evidence>
<protein>
    <recommendedName>
        <fullName evidence="4">Secreted protein</fullName>
    </recommendedName>
</protein>
<dbReference type="AlphaFoldDB" id="A0A3A9ZR74"/>
<sequence length="368" mass="40240">MAPLLAAGLLTAAAPAAQAATLDVNYAYVYADKPSEPVGVWYRPRESRNHNTSGLPNSVRREGVGDYWVHLPGLGDSEANRGVAHVTAYGDTASHCLVAYTHQSRIVDPKTGEILSTAVDLRVRCFDTSGARLDSEFTASWTRAAGWGGGLSDFAYLTSSDDHQSHEPPANQQFNSMGYTNKVNYLGTGRYKVDLSGMGNKGLDPKAEKGHVQVTAYFEESHRCKVAYFHTFSESTQVEVNCYNADGVLSDSRFTVTYARDANLVWNPWGAYTWIQGGEVHPDEQWTYPDDSPGTTVTRGVGSEEGRYWVSTPMNGFMDKGNVHVTAEGPGAHHCKVAEWNPDKGIRVRCFTGTGEPVRNPFLVSFAL</sequence>
<feature type="chain" id="PRO_5017230331" description="Secreted protein" evidence="1">
    <location>
        <begin position="20"/>
        <end position="368"/>
    </location>
</feature>
<evidence type="ECO:0000313" key="2">
    <source>
        <dbReference type="EMBL" id="RKN50730.1"/>
    </source>
</evidence>
<dbReference type="RefSeq" id="WP_120724475.1">
    <property type="nucleotide sequence ID" value="NZ_RBAK01000001.1"/>
</dbReference>
<dbReference type="OrthoDB" id="3806195at2"/>
<gene>
    <name evidence="2" type="ORF">D7223_02920</name>
</gene>
<keyword evidence="1" id="KW-0732">Signal</keyword>
<comment type="caution">
    <text evidence="2">The sequence shown here is derived from an EMBL/GenBank/DDBJ whole genome shotgun (WGS) entry which is preliminary data.</text>
</comment>